<name>A0A2T8HQE0_9RHOB</name>
<evidence type="ECO:0000259" key="2">
    <source>
        <dbReference type="Pfam" id="PF00501"/>
    </source>
</evidence>
<reference evidence="4 5" key="1">
    <citation type="submission" date="2018-04" db="EMBL/GenBank/DDBJ databases">
        <title>Pararhodobacter oceanense sp. nov., isolated from marine intertidal sediment.</title>
        <authorList>
            <person name="Wang X.-L."/>
            <person name="Du Z.-J."/>
        </authorList>
    </citation>
    <scope>NUCLEOTIDE SEQUENCE [LARGE SCALE GENOMIC DNA]</scope>
    <source>
        <strain evidence="4 5">AM505</strain>
    </source>
</reference>
<organism evidence="4 5">
    <name type="scientific">Pararhodobacter oceanensis</name>
    <dbReference type="NCBI Taxonomy" id="2172121"/>
    <lineage>
        <taxon>Bacteria</taxon>
        <taxon>Pseudomonadati</taxon>
        <taxon>Pseudomonadota</taxon>
        <taxon>Alphaproteobacteria</taxon>
        <taxon>Rhodobacterales</taxon>
        <taxon>Paracoccaceae</taxon>
        <taxon>Pararhodobacter</taxon>
    </lineage>
</organism>
<dbReference type="InterPro" id="IPR025110">
    <property type="entry name" value="AMP-bd_C"/>
</dbReference>
<protein>
    <submittedName>
        <fullName evidence="4">Malonyl-CoA synthase</fullName>
    </submittedName>
</protein>
<evidence type="ECO:0000256" key="1">
    <source>
        <dbReference type="ARBA" id="ARBA00006432"/>
    </source>
</evidence>
<dbReference type="EMBL" id="QDKM01000010">
    <property type="protein sequence ID" value="PVH27633.1"/>
    <property type="molecule type" value="Genomic_DNA"/>
</dbReference>
<dbReference type="Proteomes" id="UP000245911">
    <property type="component" value="Unassembled WGS sequence"/>
</dbReference>
<dbReference type="CDD" id="cd05941">
    <property type="entry name" value="MCS"/>
    <property type="match status" value="1"/>
</dbReference>
<dbReference type="SUPFAM" id="SSF56801">
    <property type="entry name" value="Acetyl-CoA synthetase-like"/>
    <property type="match status" value="1"/>
</dbReference>
<dbReference type="Gene3D" id="3.30.300.30">
    <property type="match status" value="1"/>
</dbReference>
<dbReference type="PANTHER" id="PTHR43201">
    <property type="entry name" value="ACYL-COA SYNTHETASE"/>
    <property type="match status" value="1"/>
</dbReference>
<dbReference type="InterPro" id="IPR042099">
    <property type="entry name" value="ANL_N_sf"/>
</dbReference>
<dbReference type="AlphaFoldDB" id="A0A2T8HQE0"/>
<dbReference type="GO" id="GO:0031956">
    <property type="term" value="F:medium-chain fatty acid-CoA ligase activity"/>
    <property type="evidence" value="ECO:0007669"/>
    <property type="project" value="TreeGrafter"/>
</dbReference>
<dbReference type="GO" id="GO:0006631">
    <property type="term" value="P:fatty acid metabolic process"/>
    <property type="evidence" value="ECO:0007669"/>
    <property type="project" value="TreeGrafter"/>
</dbReference>
<evidence type="ECO:0000313" key="5">
    <source>
        <dbReference type="Proteomes" id="UP000245911"/>
    </source>
</evidence>
<comment type="caution">
    <text evidence="4">The sequence shown here is derived from an EMBL/GenBank/DDBJ whole genome shotgun (WGS) entry which is preliminary data.</text>
</comment>
<dbReference type="Gene3D" id="3.40.50.12780">
    <property type="entry name" value="N-terminal domain of ligase-like"/>
    <property type="match status" value="1"/>
</dbReference>
<gene>
    <name evidence="4" type="ORF">DDE20_16075</name>
</gene>
<dbReference type="OrthoDB" id="9803968at2"/>
<dbReference type="InterPro" id="IPR000873">
    <property type="entry name" value="AMP-dep_synth/lig_dom"/>
</dbReference>
<dbReference type="RefSeq" id="WP_116559550.1">
    <property type="nucleotide sequence ID" value="NZ_QDKM01000010.1"/>
</dbReference>
<accession>A0A2T8HQE0</accession>
<dbReference type="PROSITE" id="PS00455">
    <property type="entry name" value="AMP_BINDING"/>
    <property type="match status" value="1"/>
</dbReference>
<feature type="domain" description="AMP-dependent synthetase/ligase" evidence="2">
    <location>
        <begin position="13"/>
        <end position="348"/>
    </location>
</feature>
<proteinExistence type="inferred from homology"/>
<evidence type="ECO:0000313" key="4">
    <source>
        <dbReference type="EMBL" id="PVH27633.1"/>
    </source>
</evidence>
<dbReference type="InterPro" id="IPR045851">
    <property type="entry name" value="AMP-bd_C_sf"/>
</dbReference>
<evidence type="ECO:0000259" key="3">
    <source>
        <dbReference type="Pfam" id="PF13193"/>
    </source>
</evidence>
<keyword evidence="5" id="KW-1185">Reference proteome</keyword>
<dbReference type="Pfam" id="PF00501">
    <property type="entry name" value="AMP-binding"/>
    <property type="match status" value="1"/>
</dbReference>
<feature type="domain" description="AMP-binding enzyme C-terminal" evidence="3">
    <location>
        <begin position="399"/>
        <end position="474"/>
    </location>
</feature>
<sequence length="489" mass="52332">MPSNPIHETFLNGQPAKAPFLETPDGRQMSYAQLRQEVAQTAAALQSEGVTPGDRVLCQIAKSPEALVLYLATVAAGGVFVPLNTAYTPAELAYFIEDAAPALLIIDASTEAARAVAEVQNLRCVTPEALKAAQVSPLAAPVPRAPDDLAAILYTSGTTGRSKGAMLSHDNLISNAKALCDHWQFTASDVLLHALPVFHTHGLFVATNTLLLSGARMIFHGAFDIDQIAEDLRRASVIMGVPTFYSRMLADPRFTRESMAHMRLVISGSAPLLADTHAAFEARTGHAILERYGMTETNMITSNPYLGPRRAGTVGQPLQGVSVRLATPDAQGIGGIEVRGPNVTRGYWQNAEKTAESFTADGWFITGDLGQFDEGGYLSIVGREKDLVISGGFNIYPKEIESLIDALPEVEESAVFGVAHGDLGEVVAAAIVLRAGAHLDAEAVLAALGPELARFKLPRELRFVNQLPRNAMGKVQKAELRKTFEGETP</sequence>
<dbReference type="NCBIfam" id="NF005702">
    <property type="entry name" value="PRK07514.1"/>
    <property type="match status" value="1"/>
</dbReference>
<comment type="similarity">
    <text evidence="1">Belongs to the ATP-dependent AMP-binding enzyme family.</text>
</comment>
<dbReference type="PANTHER" id="PTHR43201:SF8">
    <property type="entry name" value="ACYL-COA SYNTHETASE FAMILY MEMBER 3"/>
    <property type="match status" value="1"/>
</dbReference>
<dbReference type="Pfam" id="PF13193">
    <property type="entry name" value="AMP-binding_C"/>
    <property type="match status" value="1"/>
</dbReference>
<dbReference type="InterPro" id="IPR020845">
    <property type="entry name" value="AMP-binding_CS"/>
</dbReference>